<comment type="similarity">
    <text evidence="1">Belongs to the sulfatase family.</text>
</comment>
<dbReference type="InterPro" id="IPR024607">
    <property type="entry name" value="Sulfatase_CS"/>
</dbReference>
<keyword evidence="2" id="KW-0732">Signal</keyword>
<evidence type="ECO:0000313" key="7">
    <source>
        <dbReference type="EMBL" id="MBK3517517.1"/>
    </source>
</evidence>
<evidence type="ECO:0000256" key="3">
    <source>
        <dbReference type="ARBA" id="ARBA00022801"/>
    </source>
</evidence>
<evidence type="ECO:0000256" key="2">
    <source>
        <dbReference type="ARBA" id="ARBA00022729"/>
    </source>
</evidence>
<dbReference type="Proteomes" id="UP000605676">
    <property type="component" value="Unassembled WGS sequence"/>
</dbReference>
<evidence type="ECO:0000313" key="8">
    <source>
        <dbReference type="Proteomes" id="UP000605676"/>
    </source>
</evidence>
<dbReference type="InterPro" id="IPR026444">
    <property type="entry name" value="Secre_tail"/>
</dbReference>
<accession>A0ABS1HIM1</accession>
<evidence type="ECO:0000259" key="6">
    <source>
        <dbReference type="Pfam" id="PF18962"/>
    </source>
</evidence>
<reference evidence="7 8" key="1">
    <citation type="submission" date="2021-01" db="EMBL/GenBank/DDBJ databases">
        <title>Carboxyliciviraga sp.nov., isolated from coastal sediments.</title>
        <authorList>
            <person name="Lu D."/>
            <person name="Zhang T."/>
        </authorList>
    </citation>
    <scope>NUCLEOTIDE SEQUENCE [LARGE SCALE GENOMIC DNA]</scope>
    <source>
        <strain evidence="7 8">N1Y132</strain>
    </source>
</reference>
<keyword evidence="3" id="KW-0378">Hydrolase</keyword>
<feature type="domain" description="Sulfatase N-terminal" evidence="5">
    <location>
        <begin position="1"/>
        <end position="356"/>
    </location>
</feature>
<evidence type="ECO:0000256" key="1">
    <source>
        <dbReference type="ARBA" id="ARBA00008779"/>
    </source>
</evidence>
<dbReference type="PANTHER" id="PTHR43108:SF6">
    <property type="entry name" value="N-SULPHOGLUCOSAMINE SULPHOHYDROLASE"/>
    <property type="match status" value="1"/>
</dbReference>
<dbReference type="PROSITE" id="PS00523">
    <property type="entry name" value="SULFATASE_1"/>
    <property type="match status" value="1"/>
</dbReference>
<keyword evidence="8" id="KW-1185">Reference proteome</keyword>
<evidence type="ECO:0000256" key="4">
    <source>
        <dbReference type="ARBA" id="ARBA00023180"/>
    </source>
</evidence>
<comment type="caution">
    <text evidence="7">The sequence shown here is derived from an EMBL/GenBank/DDBJ whole genome shotgun (WGS) entry which is preliminary data.</text>
</comment>
<keyword evidence="4" id="KW-0325">Glycoprotein</keyword>
<dbReference type="InterPro" id="IPR017850">
    <property type="entry name" value="Alkaline_phosphatase_core_sf"/>
</dbReference>
<dbReference type="Pfam" id="PF00884">
    <property type="entry name" value="Sulfatase"/>
    <property type="match status" value="1"/>
</dbReference>
<evidence type="ECO:0000259" key="5">
    <source>
        <dbReference type="Pfam" id="PF00884"/>
    </source>
</evidence>
<feature type="domain" description="Secretion system C-terminal sorting" evidence="6">
    <location>
        <begin position="576"/>
        <end position="645"/>
    </location>
</feature>
<proteinExistence type="inferred from homology"/>
<dbReference type="Gene3D" id="3.40.720.10">
    <property type="entry name" value="Alkaline Phosphatase, subunit A"/>
    <property type="match status" value="1"/>
</dbReference>
<gene>
    <name evidence="7" type="ORF">JIV24_09230</name>
</gene>
<dbReference type="PANTHER" id="PTHR43108">
    <property type="entry name" value="N-ACETYLGLUCOSAMINE-6-SULFATASE FAMILY MEMBER"/>
    <property type="match status" value="1"/>
</dbReference>
<name>A0ABS1HIM1_9BACT</name>
<dbReference type="InterPro" id="IPR000917">
    <property type="entry name" value="Sulfatase_N"/>
</dbReference>
<sequence length="646" mass="73141">MSDDHSAATIGAYPSHLQSFLKQHNITPNIDKLASEGALLSNCYANNSLCAPSRASIITGRYSHTSGVFTLREELNGNETPTIAQVLQADNYETAVVGKWHIEGDCLQGYNYYAVTHGQGSYFQPSVVLKNGSKLKGGNAYVSDFYTDLAIEWLNQVNKDKPFFLMVHHKAAHGPWQYKTDDAAIANLFDGISIPEPLTLHDDYSNRHENGIRNKQHQLFRTGTEKDDLSKRMADADWATGTITLTGLTDAEQREAIYQKYLKDYLRCVKSIDISVGRLYQQLEAMGELDNTIIIYTSDQGMFMGEHNFYDKRLSLDEALRMPFIIRYPQEISPGTTSDDIVNNIDFAKTFCDYAGTTAPEEMQGISFRPLLRGEHHSNKRTATFFQFYSSSCPSHYGIRTKTHKLIRYCDSKNGLISGVDLFDLENDPSELVSIYDLPEHADEKNMMQELLENEIVNVKVPEGYLPTRREWKLHPVNFVIKDENGVLLNDVTIQIEDERTYTDKITVSSNNENTYTTHLHPYHTINITITKNGYNTLIGSINIPETKNSETHTFEYMLTNTATSINTSKAGEVKIYPNPTSDHFTLYCPDNQALITITNAEGKLFLRKIIEEQYSTISCSQWAAGTYWVSINTKNKKTTQQVIIK</sequence>
<dbReference type="NCBIfam" id="TIGR04183">
    <property type="entry name" value="Por_Secre_tail"/>
    <property type="match status" value="1"/>
</dbReference>
<dbReference type="SUPFAM" id="SSF53649">
    <property type="entry name" value="Alkaline phosphatase-like"/>
    <property type="match status" value="1"/>
</dbReference>
<organism evidence="7 8">
    <name type="scientific">Carboxylicivirga marina</name>
    <dbReference type="NCBI Taxonomy" id="2800988"/>
    <lineage>
        <taxon>Bacteria</taxon>
        <taxon>Pseudomonadati</taxon>
        <taxon>Bacteroidota</taxon>
        <taxon>Bacteroidia</taxon>
        <taxon>Marinilabiliales</taxon>
        <taxon>Marinilabiliaceae</taxon>
        <taxon>Carboxylicivirga</taxon>
    </lineage>
</organism>
<dbReference type="EMBL" id="JAENRR010000017">
    <property type="protein sequence ID" value="MBK3517517.1"/>
    <property type="molecule type" value="Genomic_DNA"/>
</dbReference>
<protein>
    <submittedName>
        <fullName evidence="7">Sulfatase-like hydrolase/transferase</fullName>
    </submittedName>
</protein>
<dbReference type="Pfam" id="PF18962">
    <property type="entry name" value="Por_Secre_tail"/>
    <property type="match status" value="1"/>
</dbReference>